<dbReference type="EMBL" id="PXOG01000047">
    <property type="protein sequence ID" value="RGP79394.1"/>
    <property type="molecule type" value="Genomic_DNA"/>
</dbReference>
<proteinExistence type="predicted"/>
<dbReference type="Pfam" id="PF17100">
    <property type="entry name" value="NACHT_N"/>
    <property type="match status" value="1"/>
</dbReference>
<dbReference type="InterPro" id="IPR031359">
    <property type="entry name" value="NACHT_N"/>
</dbReference>
<accession>A0A395T3T1</accession>
<evidence type="ECO:0000313" key="6">
    <source>
        <dbReference type="Proteomes" id="UP000266234"/>
    </source>
</evidence>
<keyword evidence="6" id="KW-1185">Reference proteome</keyword>
<dbReference type="InterPro" id="IPR056884">
    <property type="entry name" value="NPHP3-like_N"/>
</dbReference>
<dbReference type="AlphaFoldDB" id="A0A395T3T1"/>
<dbReference type="InterPro" id="IPR007111">
    <property type="entry name" value="NACHT_NTPase"/>
</dbReference>
<organism evidence="5 6">
    <name type="scientific">Fusarium longipes</name>
    <dbReference type="NCBI Taxonomy" id="694270"/>
    <lineage>
        <taxon>Eukaryota</taxon>
        <taxon>Fungi</taxon>
        <taxon>Dikarya</taxon>
        <taxon>Ascomycota</taxon>
        <taxon>Pezizomycotina</taxon>
        <taxon>Sordariomycetes</taxon>
        <taxon>Hypocreomycetidae</taxon>
        <taxon>Hypocreales</taxon>
        <taxon>Nectriaceae</taxon>
        <taxon>Fusarium</taxon>
    </lineage>
</organism>
<keyword evidence="2" id="KW-0175">Coiled coil</keyword>
<evidence type="ECO:0000259" key="4">
    <source>
        <dbReference type="PROSITE" id="PS50837"/>
    </source>
</evidence>
<feature type="compositionally biased region" description="Basic and acidic residues" evidence="3">
    <location>
        <begin position="1"/>
        <end position="19"/>
    </location>
</feature>
<evidence type="ECO:0000256" key="2">
    <source>
        <dbReference type="SAM" id="Coils"/>
    </source>
</evidence>
<evidence type="ECO:0000256" key="3">
    <source>
        <dbReference type="SAM" id="MobiDB-lite"/>
    </source>
</evidence>
<dbReference type="PANTHER" id="PTHR10039">
    <property type="entry name" value="AMELOGENIN"/>
    <property type="match status" value="1"/>
</dbReference>
<dbReference type="Pfam" id="PF24883">
    <property type="entry name" value="NPHP3_N"/>
    <property type="match status" value="1"/>
</dbReference>
<dbReference type="OrthoDB" id="538223at2759"/>
<sequence>MGRLRDKFSKLTVKQHAERSPSPASQSASISVQQPPTTSRHVSEKPWNQAYNNLKATESSIVKAYEKNLSDQLNTIESSGANTISSEHATRWRRMEHLVSNSLEKTAKDADRKEKEISAMTKEHAQWQRQEQLDEKDSACLRDLRGDPGKGKTILLAGIIEELETSAPKSVFYFFCQATESRVRTATNVLRGLIWFLVRRRPDLMPHVRKEYDKEGKDAFSGGNAWHTLAEILASVIDDETSNGCIFVVDALDECTTDEDQLIRLIIRLSSSNMAKWVVPAAIIRKLNEGSTECRERRKVDILTRENGYNEATRDEVQKYLLDKSEDTFLWVSLVCKELGKPDVMSHHTLGVLKSFPAGLGKLCEGMMEKSKQTRDKDFCKAALAVIGVAYTPLTLGELAASDARLNGWIENTEALSNIVRSCGLSLTIRDGMVYTVHQSVKDFLRTYQGDTASGTAQKHFDIFFRSVHMMQKHLHRDLYRLNDPGVESDEIEAPESHAIIHLGYACYHWADHFHDGYLAGPRGHYAPGYDLLDRSFREKYLYWLEAMSLH</sequence>
<dbReference type="STRING" id="694270.A0A395T3T1"/>
<feature type="domain" description="NACHT" evidence="4">
    <location>
        <begin position="144"/>
        <end position="281"/>
    </location>
</feature>
<feature type="coiled-coil region" evidence="2">
    <location>
        <begin position="103"/>
        <end position="130"/>
    </location>
</feature>
<feature type="compositionally biased region" description="Low complexity" evidence="3">
    <location>
        <begin position="20"/>
        <end position="36"/>
    </location>
</feature>
<dbReference type="PROSITE" id="PS50837">
    <property type="entry name" value="NACHT"/>
    <property type="match status" value="1"/>
</dbReference>
<reference evidence="5 6" key="1">
    <citation type="journal article" date="2018" name="PLoS Pathog.">
        <title>Evolution of structural diversity of trichothecenes, a family of toxins produced by plant pathogenic and entomopathogenic fungi.</title>
        <authorList>
            <person name="Proctor R.H."/>
            <person name="McCormick S.P."/>
            <person name="Kim H.S."/>
            <person name="Cardoza R.E."/>
            <person name="Stanley A.M."/>
            <person name="Lindo L."/>
            <person name="Kelly A."/>
            <person name="Brown D.W."/>
            <person name="Lee T."/>
            <person name="Vaughan M.M."/>
            <person name="Alexander N.J."/>
            <person name="Busman M."/>
            <person name="Gutierrez S."/>
        </authorList>
    </citation>
    <scope>NUCLEOTIDE SEQUENCE [LARGE SCALE GENOMIC DNA]</scope>
    <source>
        <strain evidence="5 6">NRRL 20695</strain>
    </source>
</reference>
<keyword evidence="1" id="KW-0677">Repeat</keyword>
<dbReference type="PANTHER" id="PTHR10039:SF17">
    <property type="entry name" value="FUNGAL STAND N-TERMINAL GOODBYE DOMAIN-CONTAINING PROTEIN-RELATED"/>
    <property type="match status" value="1"/>
</dbReference>
<dbReference type="InterPro" id="IPR027417">
    <property type="entry name" value="P-loop_NTPase"/>
</dbReference>
<dbReference type="Proteomes" id="UP000266234">
    <property type="component" value="Unassembled WGS sequence"/>
</dbReference>
<evidence type="ECO:0000313" key="5">
    <source>
        <dbReference type="EMBL" id="RGP79394.1"/>
    </source>
</evidence>
<protein>
    <recommendedName>
        <fullName evidence="4">NACHT domain-containing protein</fullName>
    </recommendedName>
</protein>
<comment type="caution">
    <text evidence="5">The sequence shown here is derived from an EMBL/GenBank/DDBJ whole genome shotgun (WGS) entry which is preliminary data.</text>
</comment>
<feature type="region of interest" description="Disordered" evidence="3">
    <location>
        <begin position="1"/>
        <end position="46"/>
    </location>
</feature>
<evidence type="ECO:0000256" key="1">
    <source>
        <dbReference type="ARBA" id="ARBA00022737"/>
    </source>
</evidence>
<gene>
    <name evidence="5" type="ORF">FLONG3_2449</name>
</gene>
<name>A0A395T3T1_9HYPO</name>
<dbReference type="Gene3D" id="3.40.50.300">
    <property type="entry name" value="P-loop containing nucleotide triphosphate hydrolases"/>
    <property type="match status" value="1"/>
</dbReference>